<name>A0A5Q0QCG1_9SPHI</name>
<comment type="function">
    <text evidence="11">Catalyzes the transfer of the gamma-phosphate of ATP to D-galactose to form alpha-D-galactose-1-phosphate (Gal-1-P).</text>
</comment>
<dbReference type="InterPro" id="IPR036554">
    <property type="entry name" value="GHMP_kinase_C_sf"/>
</dbReference>
<dbReference type="FunFam" id="3.30.70.890:FF:000001">
    <property type="entry name" value="Galactokinase"/>
    <property type="match status" value="1"/>
</dbReference>
<dbReference type="PANTHER" id="PTHR10457:SF7">
    <property type="entry name" value="GALACTOKINASE-RELATED"/>
    <property type="match status" value="1"/>
</dbReference>
<keyword evidence="5 11" id="KW-0547">Nucleotide-binding</keyword>
<dbReference type="HAMAP" id="MF_00246">
    <property type="entry name" value="Galactokinase"/>
    <property type="match status" value="1"/>
</dbReference>
<evidence type="ECO:0000259" key="15">
    <source>
        <dbReference type="Pfam" id="PF10509"/>
    </source>
</evidence>
<dbReference type="GO" id="GO:0004335">
    <property type="term" value="F:galactokinase activity"/>
    <property type="evidence" value="ECO:0007669"/>
    <property type="project" value="UniProtKB-UniRule"/>
</dbReference>
<keyword evidence="4 11" id="KW-0479">Metal-binding</keyword>
<evidence type="ECO:0000313" key="17">
    <source>
        <dbReference type="Proteomes" id="UP000326921"/>
    </source>
</evidence>
<keyword evidence="8 11" id="KW-0460">Magnesium</keyword>
<dbReference type="Pfam" id="PF00288">
    <property type="entry name" value="GHMP_kinases_N"/>
    <property type="match status" value="1"/>
</dbReference>
<evidence type="ECO:0000256" key="10">
    <source>
        <dbReference type="ARBA" id="ARBA00023277"/>
    </source>
</evidence>
<dbReference type="InterPro" id="IPR019741">
    <property type="entry name" value="Galactokinase_CS"/>
</dbReference>
<dbReference type="InterPro" id="IPR014721">
    <property type="entry name" value="Ribsml_uS5_D2-typ_fold_subgr"/>
</dbReference>
<evidence type="ECO:0000256" key="5">
    <source>
        <dbReference type="ARBA" id="ARBA00022741"/>
    </source>
</evidence>
<feature type="binding site" evidence="11">
    <location>
        <position position="159"/>
    </location>
    <ligand>
        <name>Mg(2+)</name>
        <dbReference type="ChEBI" id="CHEBI:18420"/>
    </ligand>
</feature>
<evidence type="ECO:0000256" key="3">
    <source>
        <dbReference type="ARBA" id="ARBA00022679"/>
    </source>
</evidence>
<accession>A0A5Q0QCG1</accession>
<keyword evidence="2 11" id="KW-0963">Cytoplasm</keyword>
<evidence type="ECO:0000256" key="6">
    <source>
        <dbReference type="ARBA" id="ARBA00022777"/>
    </source>
</evidence>
<evidence type="ECO:0000256" key="9">
    <source>
        <dbReference type="ARBA" id="ARBA00023144"/>
    </source>
</evidence>
<evidence type="ECO:0000259" key="14">
    <source>
        <dbReference type="Pfam" id="PF08544"/>
    </source>
</evidence>
<dbReference type="KEGG" id="sphe:GFH32_16675"/>
<dbReference type="EMBL" id="CP045652">
    <property type="protein sequence ID" value="QGA27857.1"/>
    <property type="molecule type" value="Genomic_DNA"/>
</dbReference>
<feature type="binding site" evidence="11">
    <location>
        <begin position="34"/>
        <end position="37"/>
    </location>
    <ligand>
        <name>substrate</name>
    </ligand>
</feature>
<evidence type="ECO:0000256" key="8">
    <source>
        <dbReference type="ARBA" id="ARBA00022842"/>
    </source>
</evidence>
<reference evidence="16 17" key="1">
    <citation type="submission" date="2019-10" db="EMBL/GenBank/DDBJ databases">
        <authorList>
            <person name="Dong K."/>
        </authorList>
    </citation>
    <scope>NUCLEOTIDE SEQUENCE [LARGE SCALE GENOMIC DNA]</scope>
    <source>
        <strain evidence="17">dk4302</strain>
    </source>
</reference>
<dbReference type="SUPFAM" id="SSF54211">
    <property type="entry name" value="Ribosomal protein S5 domain 2-like"/>
    <property type="match status" value="1"/>
</dbReference>
<dbReference type="GO" id="GO:0000287">
    <property type="term" value="F:magnesium ion binding"/>
    <property type="evidence" value="ECO:0007669"/>
    <property type="project" value="UniProtKB-UniRule"/>
</dbReference>
<evidence type="ECO:0000256" key="1">
    <source>
        <dbReference type="ARBA" id="ARBA00006566"/>
    </source>
</evidence>
<dbReference type="EC" id="2.7.1.6" evidence="11 12"/>
<dbReference type="UniPathway" id="UPA00214"/>
<feature type="site" description="Transition state stabilizer" evidence="11">
    <location>
        <position position="28"/>
    </location>
</feature>
<dbReference type="RefSeq" id="WP_153512684.1">
    <property type="nucleotide sequence ID" value="NZ_CP045652.1"/>
</dbReference>
<dbReference type="PROSITE" id="PS00106">
    <property type="entry name" value="GALACTOKINASE"/>
    <property type="match status" value="1"/>
</dbReference>
<evidence type="ECO:0000256" key="11">
    <source>
        <dbReference type="HAMAP-Rule" id="MF_00246"/>
    </source>
</evidence>
<comment type="pathway">
    <text evidence="11">Carbohydrate metabolism; galactose metabolism.</text>
</comment>
<dbReference type="PRINTS" id="PR00959">
    <property type="entry name" value="MEVGALKINASE"/>
</dbReference>
<dbReference type="Pfam" id="PF10509">
    <property type="entry name" value="GalKase_gal_bdg"/>
    <property type="match status" value="1"/>
</dbReference>
<evidence type="ECO:0000259" key="13">
    <source>
        <dbReference type="Pfam" id="PF00288"/>
    </source>
</evidence>
<dbReference type="Gene3D" id="3.30.70.890">
    <property type="entry name" value="GHMP kinase, C-terminal domain"/>
    <property type="match status" value="1"/>
</dbReference>
<dbReference type="PIRSF" id="PIRSF000530">
    <property type="entry name" value="Galactokinase"/>
    <property type="match status" value="1"/>
</dbReference>
<dbReference type="PANTHER" id="PTHR10457">
    <property type="entry name" value="MEVALONATE KINASE/GALACTOKINASE"/>
    <property type="match status" value="1"/>
</dbReference>
<feature type="binding site" evidence="11">
    <location>
        <position position="221"/>
    </location>
    <ligand>
        <name>substrate</name>
    </ligand>
</feature>
<gene>
    <name evidence="11 16" type="primary">galK</name>
    <name evidence="16" type="ORF">GFH32_16675</name>
</gene>
<dbReference type="SUPFAM" id="SSF55060">
    <property type="entry name" value="GHMP Kinase, C-terminal domain"/>
    <property type="match status" value="1"/>
</dbReference>
<dbReference type="GO" id="GO:0005524">
    <property type="term" value="F:ATP binding"/>
    <property type="evidence" value="ECO:0007669"/>
    <property type="project" value="UniProtKB-UniRule"/>
</dbReference>
<dbReference type="InterPro" id="IPR022963">
    <property type="entry name" value="Galactokinase_bac"/>
</dbReference>
<keyword evidence="3 11" id="KW-0808">Transferase</keyword>
<proteinExistence type="inferred from homology"/>
<dbReference type="InterPro" id="IPR020568">
    <property type="entry name" value="Ribosomal_Su5_D2-typ_SF"/>
</dbReference>
<keyword evidence="6 11" id="KW-0418">Kinase</keyword>
<dbReference type="Proteomes" id="UP000326921">
    <property type="component" value="Chromosome"/>
</dbReference>
<dbReference type="FunFam" id="3.30.230.10:FF:000017">
    <property type="entry name" value="Galactokinase"/>
    <property type="match status" value="1"/>
</dbReference>
<dbReference type="Gene3D" id="3.30.230.10">
    <property type="match status" value="1"/>
</dbReference>
<comment type="catalytic activity">
    <reaction evidence="11">
        <text>alpha-D-galactose + ATP = alpha-D-galactose 1-phosphate + ADP + H(+)</text>
        <dbReference type="Rhea" id="RHEA:13553"/>
        <dbReference type="ChEBI" id="CHEBI:15378"/>
        <dbReference type="ChEBI" id="CHEBI:28061"/>
        <dbReference type="ChEBI" id="CHEBI:30616"/>
        <dbReference type="ChEBI" id="CHEBI:58336"/>
        <dbReference type="ChEBI" id="CHEBI:456216"/>
        <dbReference type="EC" id="2.7.1.6"/>
    </reaction>
</comment>
<dbReference type="InterPro" id="IPR013750">
    <property type="entry name" value="GHMP_kinase_C_dom"/>
</dbReference>
<dbReference type="Pfam" id="PF08544">
    <property type="entry name" value="GHMP_kinases_C"/>
    <property type="match status" value="1"/>
</dbReference>
<keyword evidence="17" id="KW-1185">Reference proteome</keyword>
<organism evidence="16 17">
    <name type="scientific">Sphingobacterium zhuxiongii</name>
    <dbReference type="NCBI Taxonomy" id="2662364"/>
    <lineage>
        <taxon>Bacteria</taxon>
        <taxon>Pseudomonadati</taxon>
        <taxon>Bacteroidota</taxon>
        <taxon>Sphingobacteriia</taxon>
        <taxon>Sphingobacteriales</taxon>
        <taxon>Sphingobacteriaceae</taxon>
        <taxon>Sphingobacterium</taxon>
    </lineage>
</organism>
<feature type="domain" description="Galactokinase N-terminal" evidence="15">
    <location>
        <begin position="9"/>
        <end position="58"/>
    </location>
</feature>
<keyword evidence="10 11" id="KW-0119">Carbohydrate metabolism</keyword>
<dbReference type="PROSITE" id="PS00627">
    <property type="entry name" value="GHMP_KINASES_ATP"/>
    <property type="match status" value="1"/>
</dbReference>
<feature type="binding site" evidence="11">
    <location>
        <begin position="121"/>
        <end position="127"/>
    </location>
    <ligand>
        <name>ATP</name>
        <dbReference type="ChEBI" id="CHEBI:30616"/>
    </ligand>
</feature>
<evidence type="ECO:0000256" key="7">
    <source>
        <dbReference type="ARBA" id="ARBA00022840"/>
    </source>
</evidence>
<feature type="domain" description="GHMP kinase N-terminal" evidence="13">
    <location>
        <begin position="91"/>
        <end position="178"/>
    </location>
</feature>
<dbReference type="InterPro" id="IPR006203">
    <property type="entry name" value="GHMP_knse_ATP-bd_CS"/>
</dbReference>
<dbReference type="InterPro" id="IPR019539">
    <property type="entry name" value="GalKase_N"/>
</dbReference>
<sequence>MLDTNLLKERYKEIFGQEAALLVKSPGRINIIGEHTDYNEGFVLPAAIDKAIYVAVGKRDDDLISLFAEDFKQSYSVKLVDIAPTSEGWPNYILGVVQQIKDKGLSIGGFNLYIDGDIPLGAGLSSSAAVECATGYALNSLFHLDLDRVTIAKIGQLAEHTYAGVMCGIMDQFASVLSKADHVIKLDCRDLSYTYVPLDLGNYEIVLLNTNVKHALASSAYNDRRNACEHAVKLIQSEYPEVKSLRDVNLNQLELYVKPVDPEAYVKSKYVIEENERLGKACQALEKGDIEELGRQMFLAHTAISEEFQVSCPELDFLVEQAKSFSQVKGARMMGGGFGGCTINIVEKGFAAQLVEIISPSYKAQFNLELTPIFVSIANGTELVY</sequence>
<feature type="domain" description="GHMP kinase C-terminal" evidence="14">
    <location>
        <begin position="283"/>
        <end position="352"/>
    </location>
</feature>
<dbReference type="InterPro" id="IPR000705">
    <property type="entry name" value="Galactokinase"/>
</dbReference>
<dbReference type="NCBIfam" id="TIGR00131">
    <property type="entry name" value="gal_kin"/>
    <property type="match status" value="1"/>
</dbReference>
<comment type="subcellular location">
    <subcellularLocation>
        <location evidence="11">Cytoplasm</location>
    </subcellularLocation>
</comment>
<dbReference type="InterPro" id="IPR006206">
    <property type="entry name" value="Mevalonate/galactokinase"/>
</dbReference>
<dbReference type="GO" id="GO:0006012">
    <property type="term" value="P:galactose metabolic process"/>
    <property type="evidence" value="ECO:0007669"/>
    <property type="project" value="UniProtKB-UniRule"/>
</dbReference>
<keyword evidence="7 11" id="KW-0067">ATP-binding</keyword>
<comment type="caution">
    <text evidence="11">Lacks conserved residue(s) required for the propagation of feature annotation.</text>
</comment>
<evidence type="ECO:0000256" key="12">
    <source>
        <dbReference type="NCBIfam" id="TIGR00131"/>
    </source>
</evidence>
<dbReference type="PRINTS" id="PR00473">
    <property type="entry name" value="GALCTOKINASE"/>
</dbReference>
<keyword evidence="9 11" id="KW-0299">Galactose metabolism</keyword>
<comment type="similarity">
    <text evidence="1 11">Belongs to the GHMP kinase family. GalK subfamily.</text>
</comment>
<dbReference type="GO" id="GO:0005829">
    <property type="term" value="C:cytosol"/>
    <property type="evidence" value="ECO:0007669"/>
    <property type="project" value="TreeGrafter"/>
</dbReference>
<protein>
    <recommendedName>
        <fullName evidence="11 12">Galactokinase</fullName>
        <ecNumber evidence="11 12">2.7.1.6</ecNumber>
    </recommendedName>
    <alternativeName>
        <fullName evidence="11">Galactose kinase</fullName>
    </alternativeName>
</protein>
<feature type="binding site" evidence="11">
    <location>
        <position position="127"/>
    </location>
    <ligand>
        <name>Mg(2+)</name>
        <dbReference type="ChEBI" id="CHEBI:18420"/>
    </ligand>
</feature>
<evidence type="ECO:0000256" key="2">
    <source>
        <dbReference type="ARBA" id="ARBA00022490"/>
    </source>
</evidence>
<evidence type="ECO:0000313" key="16">
    <source>
        <dbReference type="EMBL" id="QGA27857.1"/>
    </source>
</evidence>
<dbReference type="AlphaFoldDB" id="A0A5Q0QCG1"/>
<feature type="active site" description="Proton acceptor" evidence="11">
    <location>
        <position position="171"/>
    </location>
</feature>
<evidence type="ECO:0000256" key="4">
    <source>
        <dbReference type="ARBA" id="ARBA00022723"/>
    </source>
</evidence>
<dbReference type="InterPro" id="IPR006204">
    <property type="entry name" value="GHMP_kinase_N_dom"/>
</dbReference>